<evidence type="ECO:0000313" key="5">
    <source>
        <dbReference type="Proteomes" id="UP000199009"/>
    </source>
</evidence>
<dbReference type="PANTHER" id="PTHR43649:SF29">
    <property type="entry name" value="OSMOPROTECTIVE COMPOUNDS-BINDING PROTEIN GGTB"/>
    <property type="match status" value="1"/>
</dbReference>
<dbReference type="PROSITE" id="PS51257">
    <property type="entry name" value="PROKAR_LIPOPROTEIN"/>
    <property type="match status" value="1"/>
</dbReference>
<gene>
    <name evidence="4" type="ORF">SAMN04489810_1537</name>
</gene>
<dbReference type="EMBL" id="LT629692">
    <property type="protein sequence ID" value="SDG87696.1"/>
    <property type="molecule type" value="Genomic_DNA"/>
</dbReference>
<evidence type="ECO:0000256" key="1">
    <source>
        <dbReference type="ARBA" id="ARBA00008520"/>
    </source>
</evidence>
<evidence type="ECO:0000313" key="4">
    <source>
        <dbReference type="EMBL" id="SDG87696.1"/>
    </source>
</evidence>
<dbReference type="STRING" id="370764.SAMN04489810_1537"/>
<comment type="similarity">
    <text evidence="1">Belongs to the bacterial solute-binding protein 1 family.</text>
</comment>
<organism evidence="4 5">
    <name type="scientific">Microbacterium pygmaeum</name>
    <dbReference type="NCBI Taxonomy" id="370764"/>
    <lineage>
        <taxon>Bacteria</taxon>
        <taxon>Bacillati</taxon>
        <taxon>Actinomycetota</taxon>
        <taxon>Actinomycetes</taxon>
        <taxon>Micrococcales</taxon>
        <taxon>Microbacteriaceae</taxon>
        <taxon>Microbacterium</taxon>
    </lineage>
</organism>
<accession>A0A1G7XUA3</accession>
<dbReference type="Gene3D" id="3.40.190.10">
    <property type="entry name" value="Periplasmic binding protein-like II"/>
    <property type="match status" value="2"/>
</dbReference>
<evidence type="ECO:0000256" key="2">
    <source>
        <dbReference type="ARBA" id="ARBA00022448"/>
    </source>
</evidence>
<dbReference type="SUPFAM" id="SSF53850">
    <property type="entry name" value="Periplasmic binding protein-like II"/>
    <property type="match status" value="1"/>
</dbReference>
<reference evidence="4 5" key="1">
    <citation type="submission" date="2016-10" db="EMBL/GenBank/DDBJ databases">
        <authorList>
            <person name="de Groot N.N."/>
        </authorList>
    </citation>
    <scope>NUCLEOTIDE SEQUENCE [LARGE SCALE GENOMIC DNA]</scope>
    <source>
        <strain evidence="4 5">DSM 23142</strain>
    </source>
</reference>
<protein>
    <submittedName>
        <fullName evidence="4">Carbohydrate ABC transporter substrate-binding protein, CUT1 family</fullName>
    </submittedName>
</protein>
<proteinExistence type="inferred from homology"/>
<dbReference type="AlphaFoldDB" id="A0A1G7XUA3"/>
<keyword evidence="5" id="KW-1185">Reference proteome</keyword>
<dbReference type="InterPro" id="IPR050490">
    <property type="entry name" value="Bact_solute-bd_prot1"/>
</dbReference>
<evidence type="ECO:0000256" key="3">
    <source>
        <dbReference type="SAM" id="SignalP"/>
    </source>
</evidence>
<dbReference type="Proteomes" id="UP000199009">
    <property type="component" value="Chromosome I"/>
</dbReference>
<name>A0A1G7XUA3_9MICO</name>
<feature type="chain" id="PRO_5038792080" evidence="3">
    <location>
        <begin position="31"/>
        <end position="447"/>
    </location>
</feature>
<feature type="signal peptide" evidence="3">
    <location>
        <begin position="1"/>
        <end position="30"/>
    </location>
</feature>
<sequence>MYGMRSPVHRRIAAVIGVAAIASLTLVGCAEGGSDDGGDSGSVEGETVSISGGITGIEAENMQKSFDQFTEDTGIIVEYTGDKAFEGNIVTKVQGGDAPDIAIVPQPGLLKTLVGTGEVKEAPEGVVANVDENWSPDWKAYGTVDDVFYAAPMLANIKGYVWYSPASFAEWGVEIPKTYDELLDLTKTIQEKTGSAPWCAGFESEAASGWPGTDWIEDLVLRQSGPEVYDQWVADEVKFTDPQIADAFDAVGEILLNPDYVNASFGDVASINSTAFANVAAPVANGTCALTHQASFLSANFLDTTNAAGEVPTVAPDGDVYAFVLPGFEEGAATIEVGGEFVTAFSDDAATVAVLEYMSTPEWADARVSLGGNISANLNADPSLASSEFLTEAMTLLQDPNTTVRFDASDLMPSTVGAGSFWKGMVDWIDGKDQATVLSDIQAGYDN</sequence>
<keyword evidence="2" id="KW-0813">Transport</keyword>
<dbReference type="PANTHER" id="PTHR43649">
    <property type="entry name" value="ARABINOSE-BINDING PROTEIN-RELATED"/>
    <property type="match status" value="1"/>
</dbReference>
<keyword evidence="3" id="KW-0732">Signal</keyword>